<dbReference type="OrthoDB" id="5528677at2759"/>
<accession>A0A9W8CN94</accession>
<feature type="transmembrane region" description="Helical" evidence="1">
    <location>
        <begin position="156"/>
        <end position="175"/>
    </location>
</feature>
<keyword evidence="1" id="KW-0472">Membrane</keyword>
<proteinExistence type="predicted"/>
<sequence>MSWLRMSLGVYSVISCHIFRIYQYHCIFRWRIRASGRYLWIPIALWALFPLVYGILASTLPENQGTLMVVDPPMCFAHKPAYFVALSFLLVLILCWIYATLLMNRVNVCFNEYRELIIVIVSTILVVVIQVVLRWVPAVGDSGFAYNTMTSMTDILIGQVSFLVLVFKPAFHCLIDRDAYLKVFLHTLKRENRHSEYELANGEEIGRISSSYNPEDSNHYSSGSVTGSTRSLAKILFSSRATDDSVTAFHDDLGMSTVPKRMLV</sequence>
<feature type="transmembrane region" description="Helical" evidence="1">
    <location>
        <begin position="116"/>
        <end position="136"/>
    </location>
</feature>
<reference evidence="2" key="1">
    <citation type="submission" date="2022-07" db="EMBL/GenBank/DDBJ databases">
        <title>Phylogenomic reconstructions and comparative analyses of Kickxellomycotina fungi.</title>
        <authorList>
            <person name="Reynolds N.K."/>
            <person name="Stajich J.E."/>
            <person name="Barry K."/>
            <person name="Grigoriev I.V."/>
            <person name="Crous P."/>
            <person name="Smith M.E."/>
        </authorList>
    </citation>
    <scope>NUCLEOTIDE SEQUENCE</scope>
    <source>
        <strain evidence="2">NBRC 32514</strain>
    </source>
</reference>
<keyword evidence="1" id="KW-0812">Transmembrane</keyword>
<evidence type="ECO:0000256" key="1">
    <source>
        <dbReference type="SAM" id="Phobius"/>
    </source>
</evidence>
<dbReference type="AlphaFoldDB" id="A0A9W8CN94"/>
<dbReference type="Proteomes" id="UP001149813">
    <property type="component" value="Unassembled WGS sequence"/>
</dbReference>
<protein>
    <submittedName>
        <fullName evidence="2">Uncharacterized protein</fullName>
    </submittedName>
</protein>
<dbReference type="PROSITE" id="PS51257">
    <property type="entry name" value="PROKAR_LIPOPROTEIN"/>
    <property type="match status" value="1"/>
</dbReference>
<comment type="caution">
    <text evidence="2">The sequence shown here is derived from an EMBL/GenBank/DDBJ whole genome shotgun (WGS) entry which is preliminary data.</text>
</comment>
<keyword evidence="1" id="KW-1133">Transmembrane helix</keyword>
<evidence type="ECO:0000313" key="3">
    <source>
        <dbReference type="Proteomes" id="UP001149813"/>
    </source>
</evidence>
<feature type="transmembrane region" description="Helical" evidence="1">
    <location>
        <begin position="80"/>
        <end position="104"/>
    </location>
</feature>
<name>A0A9W8CN94_9FUNG</name>
<dbReference type="EMBL" id="JANBOJ010000436">
    <property type="protein sequence ID" value="KAJ1719274.1"/>
    <property type="molecule type" value="Genomic_DNA"/>
</dbReference>
<keyword evidence="3" id="KW-1185">Reference proteome</keyword>
<feature type="transmembrane region" description="Helical" evidence="1">
    <location>
        <begin position="39"/>
        <end position="60"/>
    </location>
</feature>
<organism evidence="2 3">
    <name type="scientific">Coemansia erecta</name>
    <dbReference type="NCBI Taxonomy" id="147472"/>
    <lineage>
        <taxon>Eukaryota</taxon>
        <taxon>Fungi</taxon>
        <taxon>Fungi incertae sedis</taxon>
        <taxon>Zoopagomycota</taxon>
        <taxon>Kickxellomycotina</taxon>
        <taxon>Kickxellomycetes</taxon>
        <taxon>Kickxellales</taxon>
        <taxon>Kickxellaceae</taxon>
        <taxon>Coemansia</taxon>
    </lineage>
</organism>
<evidence type="ECO:0000313" key="2">
    <source>
        <dbReference type="EMBL" id="KAJ1719274.1"/>
    </source>
</evidence>
<gene>
    <name evidence="2" type="ORF">LPJ53_005937</name>
</gene>